<evidence type="ECO:0000313" key="2">
    <source>
        <dbReference type="EMBL" id="NGQ92929.1"/>
    </source>
</evidence>
<protein>
    <recommendedName>
        <fullName evidence="4">Apolipoprotein acyltransferase</fullName>
    </recommendedName>
</protein>
<evidence type="ECO:0000256" key="1">
    <source>
        <dbReference type="SAM" id="Phobius"/>
    </source>
</evidence>
<accession>A0A6M1TRM0</accession>
<dbReference type="RefSeq" id="WP_165053254.1">
    <property type="nucleotide sequence ID" value="NZ_JAALFE010000026.1"/>
</dbReference>
<gene>
    <name evidence="2" type="ORF">G5V65_18715</name>
</gene>
<proteinExistence type="predicted"/>
<name>A0A6M1TRM0_9RHOB</name>
<dbReference type="Proteomes" id="UP000474758">
    <property type="component" value="Unassembled WGS sequence"/>
</dbReference>
<comment type="caution">
    <text evidence="2">The sequence shown here is derived from an EMBL/GenBank/DDBJ whole genome shotgun (WGS) entry which is preliminary data.</text>
</comment>
<keyword evidence="1" id="KW-0472">Membrane</keyword>
<dbReference type="AlphaFoldDB" id="A0A6M1TRM0"/>
<organism evidence="2 3">
    <name type="scientific">Paragemmobacter kunshanensis</name>
    <dbReference type="NCBI Taxonomy" id="2583234"/>
    <lineage>
        <taxon>Bacteria</taxon>
        <taxon>Pseudomonadati</taxon>
        <taxon>Pseudomonadota</taxon>
        <taxon>Alphaproteobacteria</taxon>
        <taxon>Rhodobacterales</taxon>
        <taxon>Paracoccaceae</taxon>
        <taxon>Paragemmobacter</taxon>
    </lineage>
</organism>
<evidence type="ECO:0008006" key="4">
    <source>
        <dbReference type="Google" id="ProtNLM"/>
    </source>
</evidence>
<feature type="transmembrane region" description="Helical" evidence="1">
    <location>
        <begin position="34"/>
        <end position="54"/>
    </location>
</feature>
<keyword evidence="1" id="KW-0812">Transmembrane</keyword>
<keyword evidence="3" id="KW-1185">Reference proteome</keyword>
<evidence type="ECO:0000313" key="3">
    <source>
        <dbReference type="Proteomes" id="UP000474758"/>
    </source>
</evidence>
<dbReference type="EMBL" id="JAALFE010000026">
    <property type="protein sequence ID" value="NGQ92929.1"/>
    <property type="molecule type" value="Genomic_DNA"/>
</dbReference>
<reference evidence="2 3" key="1">
    <citation type="submission" date="2020-02" db="EMBL/GenBank/DDBJ databases">
        <title>Rhodobacter translucens sp. nov., a novel bacterium isolated from activated sludge.</title>
        <authorList>
            <person name="Liu J."/>
        </authorList>
    </citation>
    <scope>NUCLEOTIDE SEQUENCE [LARGE SCALE GENOMIC DNA]</scope>
    <source>
        <strain evidence="2 3">HX-7-19</strain>
    </source>
</reference>
<keyword evidence="1" id="KW-1133">Transmembrane helix</keyword>
<sequence>MIGPLFAIIGFLWGYLVARRRGGKTLDRLQYGAGFAIAFGLFGTLLGIALARYLGAA</sequence>